<dbReference type="Proteomes" id="UP000291469">
    <property type="component" value="Chromosome"/>
</dbReference>
<dbReference type="RefSeq" id="WP_131153650.1">
    <property type="nucleotide sequence ID" value="NZ_CP036402.1"/>
</dbReference>
<dbReference type="OrthoDB" id="5243446at2"/>
<sequence length="176" mass="19901">MSDFEAALREKLSRNAELAEERAQAEQEMDRAQQEAQRRAEEERAAYQRAAAERHEQLVARLREAANALKAASPDSFVVRMGWTASGEEFIAKITSRQLSPARSLLVELDRDDDEVLARWHSDLGNSLELWRLLECEPGMLDQLVLQVADQDLWRTVSRPPAFPTAEDGERTDAPG</sequence>
<dbReference type="EMBL" id="CP036402">
    <property type="protein sequence ID" value="QBI18652.1"/>
    <property type="molecule type" value="Genomic_DNA"/>
</dbReference>
<proteinExistence type="predicted"/>
<dbReference type="KEGG" id="erz:ER308_03145"/>
<protein>
    <submittedName>
        <fullName evidence="2">Uncharacterized protein</fullName>
    </submittedName>
</protein>
<reference evidence="2 3" key="1">
    <citation type="submission" date="2019-01" db="EMBL/GenBank/DDBJ databases">
        <title>Egibacter rhizosphaerae EGI 80759T.</title>
        <authorList>
            <person name="Chen D.-D."/>
            <person name="Tian Y."/>
            <person name="Jiao J.-Y."/>
            <person name="Zhang X.-T."/>
            <person name="Zhang Y.-G."/>
            <person name="Zhang Y."/>
            <person name="Xiao M."/>
            <person name="Shu W.-S."/>
            <person name="Li W.-J."/>
        </authorList>
    </citation>
    <scope>NUCLEOTIDE SEQUENCE [LARGE SCALE GENOMIC DNA]</scope>
    <source>
        <strain evidence="2 3">EGI 80759</strain>
    </source>
</reference>
<accession>A0A411YBW6</accession>
<name>A0A411YBW6_9ACTN</name>
<feature type="region of interest" description="Disordered" evidence="1">
    <location>
        <begin position="17"/>
        <end position="49"/>
    </location>
</feature>
<evidence type="ECO:0000256" key="1">
    <source>
        <dbReference type="SAM" id="MobiDB-lite"/>
    </source>
</evidence>
<dbReference type="AlphaFoldDB" id="A0A411YBW6"/>
<evidence type="ECO:0000313" key="3">
    <source>
        <dbReference type="Proteomes" id="UP000291469"/>
    </source>
</evidence>
<evidence type="ECO:0000313" key="2">
    <source>
        <dbReference type="EMBL" id="QBI18652.1"/>
    </source>
</evidence>
<organism evidence="2 3">
    <name type="scientific">Egibacter rhizosphaerae</name>
    <dbReference type="NCBI Taxonomy" id="1670831"/>
    <lineage>
        <taxon>Bacteria</taxon>
        <taxon>Bacillati</taxon>
        <taxon>Actinomycetota</taxon>
        <taxon>Nitriliruptoria</taxon>
        <taxon>Egibacterales</taxon>
        <taxon>Egibacteraceae</taxon>
        <taxon>Egibacter</taxon>
    </lineage>
</organism>
<keyword evidence="3" id="KW-1185">Reference proteome</keyword>
<gene>
    <name evidence="2" type="ORF">ER308_03145</name>
</gene>